<dbReference type="Pfam" id="PF00646">
    <property type="entry name" value="F-box"/>
    <property type="match status" value="1"/>
</dbReference>
<organism evidence="2 3">
    <name type="scientific">Caenorhabditis tropicalis</name>
    <dbReference type="NCBI Taxonomy" id="1561998"/>
    <lineage>
        <taxon>Eukaryota</taxon>
        <taxon>Metazoa</taxon>
        <taxon>Ecdysozoa</taxon>
        <taxon>Nematoda</taxon>
        <taxon>Chromadorea</taxon>
        <taxon>Rhabditida</taxon>
        <taxon>Rhabditina</taxon>
        <taxon>Rhabditomorpha</taxon>
        <taxon>Rhabditoidea</taxon>
        <taxon>Rhabditidae</taxon>
        <taxon>Peloderinae</taxon>
        <taxon>Caenorhabditis</taxon>
    </lineage>
</organism>
<accession>A0A1I7UTK0</accession>
<reference evidence="3" key="1">
    <citation type="submission" date="2016-11" db="UniProtKB">
        <authorList>
            <consortium name="WormBaseParasite"/>
        </authorList>
    </citation>
    <scope>IDENTIFICATION</scope>
</reference>
<dbReference type="PANTHER" id="PTHR21503:SF40">
    <property type="entry name" value="FBA_2 DOMAIN-CONTAINING PROTEIN"/>
    <property type="match status" value="1"/>
</dbReference>
<feature type="domain" description="F-box" evidence="1">
    <location>
        <begin position="1"/>
        <end position="50"/>
    </location>
</feature>
<name>A0A1I7UTK0_9PELO</name>
<proteinExistence type="predicted"/>
<dbReference type="PROSITE" id="PS50181">
    <property type="entry name" value="FBOX"/>
    <property type="match status" value="1"/>
</dbReference>
<protein>
    <submittedName>
        <fullName evidence="3">F-box domain-containing protein</fullName>
    </submittedName>
</protein>
<evidence type="ECO:0000313" key="2">
    <source>
        <dbReference type="Proteomes" id="UP000095282"/>
    </source>
</evidence>
<dbReference type="Proteomes" id="UP000095282">
    <property type="component" value="Unplaced"/>
</dbReference>
<sequence length="277" mass="31948">MNLLRLPLLVLIDVFENMDFREKFLISLLSKRAKNTLKLTSVPSDVFFDLSNNFSIRLGYYTAGHYPLATSESDHIIGGKTMKLSFHTKGAIVEEESLRKQLLVANHLLDTCRISTISAAFFKPTISASPWKFMQMINRRQLSIKSFYYEVGASPEYVSKILDECTEVTDNVVIIGWFPDDYVYTPSRQFNATKLRVYGNFNWSNLESFMNCRYATVQFGENSTRTAQFYNSFFTKWMDSGARLQRLTLKCMKQSENQLIMNALKESNRKSELNGVK</sequence>
<dbReference type="AlphaFoldDB" id="A0A1I7UTK0"/>
<dbReference type="InterPro" id="IPR001810">
    <property type="entry name" value="F-box_dom"/>
</dbReference>
<evidence type="ECO:0000313" key="3">
    <source>
        <dbReference type="WBParaSite" id="Csp11.Scaffold630.g19211.t1"/>
    </source>
</evidence>
<evidence type="ECO:0000259" key="1">
    <source>
        <dbReference type="PROSITE" id="PS50181"/>
    </source>
</evidence>
<dbReference type="WBParaSite" id="Csp11.Scaffold630.g19211.t1">
    <property type="protein sequence ID" value="Csp11.Scaffold630.g19211.t1"/>
    <property type="gene ID" value="Csp11.Scaffold630.g19211"/>
</dbReference>
<keyword evidence="2" id="KW-1185">Reference proteome</keyword>
<dbReference type="PANTHER" id="PTHR21503">
    <property type="entry name" value="F-BOX-CONTAINING HYPOTHETICAL PROTEIN C.ELEGANS"/>
    <property type="match status" value="1"/>
</dbReference>